<dbReference type="Proteomes" id="UP001281761">
    <property type="component" value="Unassembled WGS sequence"/>
</dbReference>
<evidence type="ECO:0000313" key="2">
    <source>
        <dbReference type="Proteomes" id="UP001281761"/>
    </source>
</evidence>
<name>A0ABQ9Y3L1_9EUKA</name>
<proteinExistence type="predicted"/>
<reference evidence="1 2" key="1">
    <citation type="journal article" date="2022" name="bioRxiv">
        <title>Genomics of Preaxostyla Flagellates Illuminates Evolutionary Transitions and the Path Towards Mitochondrial Loss.</title>
        <authorList>
            <person name="Novak L.V.F."/>
            <person name="Treitli S.C."/>
            <person name="Pyrih J."/>
            <person name="Halakuc P."/>
            <person name="Pipaliya S.V."/>
            <person name="Vacek V."/>
            <person name="Brzon O."/>
            <person name="Soukal P."/>
            <person name="Eme L."/>
            <person name="Dacks J.B."/>
            <person name="Karnkowska A."/>
            <person name="Elias M."/>
            <person name="Hampl V."/>
        </authorList>
    </citation>
    <scope>NUCLEOTIDE SEQUENCE [LARGE SCALE GENOMIC DNA]</scope>
    <source>
        <strain evidence="1">NAU3</strain>
        <tissue evidence="1">Gut</tissue>
    </source>
</reference>
<protein>
    <submittedName>
        <fullName evidence="1">Uncharacterized protein</fullName>
    </submittedName>
</protein>
<dbReference type="EMBL" id="JARBJD010000038">
    <property type="protein sequence ID" value="KAK2958337.1"/>
    <property type="molecule type" value="Genomic_DNA"/>
</dbReference>
<evidence type="ECO:0000313" key="1">
    <source>
        <dbReference type="EMBL" id="KAK2958337.1"/>
    </source>
</evidence>
<keyword evidence="2" id="KW-1185">Reference proteome</keyword>
<accession>A0ABQ9Y3L1</accession>
<gene>
    <name evidence="1" type="ORF">BLNAU_6607</name>
</gene>
<sequence>MKETKWYCRYLVGSDPTGITGIKSEAWSFLIDRVGYGNTPEEMNTVVDGEYGTNLFFDLLDRSDVSFINPDTVKDPLVMVPENGVSFTTTELKKWAYRTNYSTTTSIVYLIHPYVGGSLAVSSTQYYDTTRCGYRYLPCQDFLVGHGNAKDSATGEKAGVFIHTDVTTTPPNFDKDMIWESSESNPKSLTISPGSVSPGTYSLTLKSLAFSRTTQGASLFSITTGSLSVTSCTFIGLTSTSNGGAISATITTNTLTIVSSSFEKCCASGNGGGIFIDARGLGSGGGFDVSGCEFGTGGVKNRTTKGDNVYVYGKDFETLLSGSTSPTLYWGNDLTHSVDSTLLVYLVPIGSTAIVDASGKAIQHCGHFGVACPTIETGFNRISGNASPLSLELSSSVTAGAGFSVSSGQDISIKASSASTQTSASNTNPVLIFISSTTFTISSGKLSFVDVELAVKVTTTSNAFVVNGGTLELGTSCSLSFSGTSGSLISQTNSLFKVSGGTLKIAGTSGSPKEIEYVDMGSSSVIEVNSVDFSGTVDLSFLSIGHCKSFSHGMISFLSSPSSSTSPTVSIHHCFFSLNENSNAATGPHDIEANSSWESLLDSPLVFVETYSDSTLSHFQIGTSDKTSLVPFPILKTHGTNAGADADCYLNTIMCKTVKTSLSHCTQKSGSTFVRRVIQMETGTFSEDTLKVEEKNVEIRGQTAAVVLQPSSDATLLELSTGSADLKTFTLAAHTTQSNSVIRVTDAAGRLSLRAISFDGSGKTLTDSVVSTKGTTTITGCSFRDITCSSTARIGAVITTSARSYETFLIDTSSFSRCTVEGKESWIVFNDFQSTASTITSSLVDELLWKPIFNETSLRSAVSAVEPSAAWNETVSFNPYSLIYLFHRSNTSCVAISKTLTSEDHPLCGHEKLPCLTVDGAISTTQVKNVLVITTAELVSHLDLNGDAHTISGRTSADVLKPIGTASITNAASKPGGTLAITTLTIDASSAQNTETHTLLNFKSGAMSLASVIFLVGSSQTRFTLISLTDSSFTVQTTTISQPSFSKPLIVVSKCAVLSITSLTVLEAQGTELISISDCPASANAVIKTSKFTGVLSSNDEDFCQWESGLIGISNIVEI</sequence>
<comment type="caution">
    <text evidence="1">The sequence shown here is derived from an EMBL/GenBank/DDBJ whole genome shotgun (WGS) entry which is preliminary data.</text>
</comment>
<organism evidence="1 2">
    <name type="scientific">Blattamonas nauphoetae</name>
    <dbReference type="NCBI Taxonomy" id="2049346"/>
    <lineage>
        <taxon>Eukaryota</taxon>
        <taxon>Metamonada</taxon>
        <taxon>Preaxostyla</taxon>
        <taxon>Oxymonadida</taxon>
        <taxon>Blattamonas</taxon>
    </lineage>
</organism>